<gene>
    <name evidence="7" type="ORF">BFP71_06060</name>
</gene>
<keyword evidence="2 4" id="KW-0472">Membrane</keyword>
<dbReference type="Gene3D" id="2.120.10.30">
    <property type="entry name" value="TolB, C-terminal domain"/>
    <property type="match status" value="1"/>
</dbReference>
<dbReference type="GO" id="GO:0009279">
    <property type="term" value="C:cell outer membrane"/>
    <property type="evidence" value="ECO:0007669"/>
    <property type="project" value="UniProtKB-SubCell"/>
</dbReference>
<feature type="domain" description="OmpA-like" evidence="6">
    <location>
        <begin position="503"/>
        <end position="618"/>
    </location>
</feature>
<dbReference type="PRINTS" id="PR01021">
    <property type="entry name" value="OMPADOMAIN"/>
</dbReference>
<evidence type="ECO:0000256" key="3">
    <source>
        <dbReference type="ARBA" id="ARBA00023237"/>
    </source>
</evidence>
<dbReference type="SUPFAM" id="SSF82171">
    <property type="entry name" value="DPP6 N-terminal domain-like"/>
    <property type="match status" value="1"/>
</dbReference>
<dbReference type="PANTHER" id="PTHR30329">
    <property type="entry name" value="STATOR ELEMENT OF FLAGELLAR MOTOR COMPLEX"/>
    <property type="match status" value="1"/>
</dbReference>
<dbReference type="InterPro" id="IPR006665">
    <property type="entry name" value="OmpA-like"/>
</dbReference>
<dbReference type="InterPro" id="IPR011042">
    <property type="entry name" value="6-blade_b-propeller_TolB-like"/>
</dbReference>
<keyword evidence="5" id="KW-0732">Signal</keyword>
<feature type="chain" id="PRO_5009185887" description="OmpA-like domain-containing protein" evidence="5">
    <location>
        <begin position="20"/>
        <end position="619"/>
    </location>
</feature>
<evidence type="ECO:0000313" key="8">
    <source>
        <dbReference type="Proteomes" id="UP000095552"/>
    </source>
</evidence>
<name>A0A1E5T2S3_9BACT</name>
<keyword evidence="8" id="KW-1185">Reference proteome</keyword>
<feature type="signal peptide" evidence="5">
    <location>
        <begin position="1"/>
        <end position="19"/>
    </location>
</feature>
<comment type="caution">
    <text evidence="7">The sequence shown here is derived from an EMBL/GenBank/DDBJ whole genome shotgun (WGS) entry which is preliminary data.</text>
</comment>
<reference evidence="7 8" key="1">
    <citation type="submission" date="2016-08" db="EMBL/GenBank/DDBJ databases">
        <title>Draft genome of Fabibacter sp. strain SK-8.</title>
        <authorList>
            <person name="Wong S.-K."/>
            <person name="Hamasaki K."/>
            <person name="Yoshizawa S."/>
        </authorList>
    </citation>
    <scope>NUCLEOTIDE SEQUENCE [LARGE SCALE GENOMIC DNA]</scope>
    <source>
        <strain evidence="7 8">SK-8</strain>
    </source>
</reference>
<comment type="subcellular location">
    <subcellularLocation>
        <location evidence="1">Cell outer membrane</location>
    </subcellularLocation>
</comment>
<dbReference type="InterPro" id="IPR006664">
    <property type="entry name" value="OMP_bac"/>
</dbReference>
<dbReference type="SUPFAM" id="SSF103088">
    <property type="entry name" value="OmpA-like"/>
    <property type="match status" value="1"/>
</dbReference>
<evidence type="ECO:0000259" key="6">
    <source>
        <dbReference type="PROSITE" id="PS51123"/>
    </source>
</evidence>
<keyword evidence="3" id="KW-0998">Cell outer membrane</keyword>
<evidence type="ECO:0000313" key="7">
    <source>
        <dbReference type="EMBL" id="OEK05685.1"/>
    </source>
</evidence>
<evidence type="ECO:0000256" key="1">
    <source>
        <dbReference type="ARBA" id="ARBA00004442"/>
    </source>
</evidence>
<dbReference type="RefSeq" id="WP_069834603.1">
    <property type="nucleotide sequence ID" value="NZ_MDGQ01000004.1"/>
</dbReference>
<dbReference type="Pfam" id="PF07676">
    <property type="entry name" value="PD40"/>
    <property type="match status" value="2"/>
</dbReference>
<dbReference type="Pfam" id="PF00691">
    <property type="entry name" value="OmpA"/>
    <property type="match status" value="1"/>
</dbReference>
<dbReference type="PROSITE" id="PS51123">
    <property type="entry name" value="OMPA_2"/>
    <property type="match status" value="1"/>
</dbReference>
<dbReference type="Gene3D" id="3.30.1330.60">
    <property type="entry name" value="OmpA-like domain"/>
    <property type="match status" value="1"/>
</dbReference>
<dbReference type="OrthoDB" id="9809364at2"/>
<dbReference type="EMBL" id="MDGQ01000004">
    <property type="protein sequence ID" value="OEK05685.1"/>
    <property type="molecule type" value="Genomic_DNA"/>
</dbReference>
<dbReference type="AlphaFoldDB" id="A0A1E5T2S3"/>
<organism evidence="7 8">
    <name type="scientific">Roseivirga misakiensis</name>
    <dbReference type="NCBI Taxonomy" id="1563681"/>
    <lineage>
        <taxon>Bacteria</taxon>
        <taxon>Pseudomonadati</taxon>
        <taxon>Bacteroidota</taxon>
        <taxon>Cytophagia</taxon>
        <taxon>Cytophagales</taxon>
        <taxon>Roseivirgaceae</taxon>
        <taxon>Roseivirga</taxon>
    </lineage>
</organism>
<dbReference type="STRING" id="1563681.BFP71_06060"/>
<dbReference type="InterPro" id="IPR011990">
    <property type="entry name" value="TPR-like_helical_dom_sf"/>
</dbReference>
<dbReference type="CDD" id="cd07185">
    <property type="entry name" value="OmpA_C-like"/>
    <property type="match status" value="1"/>
</dbReference>
<dbReference type="Proteomes" id="UP000095552">
    <property type="component" value="Unassembled WGS sequence"/>
</dbReference>
<dbReference type="CDD" id="cd15482">
    <property type="entry name" value="Sialidase_non-viral"/>
    <property type="match status" value="1"/>
</dbReference>
<dbReference type="Gene3D" id="1.25.40.10">
    <property type="entry name" value="Tetratricopeptide repeat domain"/>
    <property type="match status" value="1"/>
</dbReference>
<protein>
    <recommendedName>
        <fullName evidence="6">OmpA-like domain-containing protein</fullName>
    </recommendedName>
</protein>
<accession>A0A1E5T2S3</accession>
<dbReference type="PANTHER" id="PTHR30329:SF21">
    <property type="entry name" value="LIPOPROTEIN YIAD-RELATED"/>
    <property type="match status" value="1"/>
</dbReference>
<evidence type="ECO:0000256" key="5">
    <source>
        <dbReference type="SAM" id="SignalP"/>
    </source>
</evidence>
<proteinExistence type="predicted"/>
<dbReference type="InterPro" id="IPR050330">
    <property type="entry name" value="Bact_OuterMem_StrucFunc"/>
</dbReference>
<dbReference type="InterPro" id="IPR036737">
    <property type="entry name" value="OmpA-like_sf"/>
</dbReference>
<evidence type="ECO:0000256" key="2">
    <source>
        <dbReference type="ARBA" id="ARBA00023136"/>
    </source>
</evidence>
<sequence>MLKAYLFLIFLFICGTLSAQNLHSKNKKALSFYKEALSLSQIGNVARAEESARLAIKKDKSFDEAILLLHQILLRKNDLEGSLGVLSQYKEELERRFSNRILIDQSKVFFEGGQYKEAKTSISKIEGEIYKFPDIEFQLISASIDFALAESSRKLDINFERLPAPLNEFQKQYFPTVTADNKLVFIVREKNGRGDENIYQSEWLGTRWKKPEQISYKINTDRNEGTASISADGSTLVYSACNIPGNIGSCDLYVSYAIGDEWSAPELLNDKVNSPDWDSQPSLSRDGKKLFFVSSRKGGVGKLDIWVSEKSIRGWGQAKNLGPQINTVYDDSSPYIYLDQKTLIFASTGRVGMGGYDLYSSTWEGGSWSLPKNLGFPINNAFDQIGYTFSPDGWAYYSSGLSNGRIEINRFKVPKAVLADNKIDYISGRVLDANSRAPLAATLQVSEDIIMTSDSLTGAFLTFLESNNSSIRVSASGYASVEFTEDELKRLPKGEVLLNPLNVGETFDFGNIYFDFNSAEIKPESEPTLNEVLTFLKANKKIVVEIGGHTDGIGGEKENLALSRDRARSVYRYFIEKGVPKENLVFAGYGEDYPLTTGNTPKEREMNRRIEFKIVNVLK</sequence>
<dbReference type="InterPro" id="IPR011659">
    <property type="entry name" value="WD40"/>
</dbReference>
<evidence type="ECO:0000256" key="4">
    <source>
        <dbReference type="PROSITE-ProRule" id="PRU00473"/>
    </source>
</evidence>